<keyword evidence="7 9" id="KW-0057">Aromatic amino acid biosynthesis</keyword>
<dbReference type="InterPro" id="IPR001240">
    <property type="entry name" value="PRAI_dom"/>
</dbReference>
<evidence type="ECO:0000256" key="5">
    <source>
        <dbReference type="ARBA" id="ARBA00022605"/>
    </source>
</evidence>
<comment type="catalytic activity">
    <reaction evidence="1 9">
        <text>N-(5-phospho-beta-D-ribosyl)anthranilate = 1-(2-carboxyphenylamino)-1-deoxy-D-ribulose 5-phosphate</text>
        <dbReference type="Rhea" id="RHEA:21540"/>
        <dbReference type="ChEBI" id="CHEBI:18277"/>
        <dbReference type="ChEBI" id="CHEBI:58613"/>
        <dbReference type="EC" id="5.3.1.24"/>
    </reaction>
</comment>
<dbReference type="KEGG" id="msv:Mesil_1240"/>
<dbReference type="InterPro" id="IPR044643">
    <property type="entry name" value="TrpF_fam"/>
</dbReference>
<dbReference type="PANTHER" id="PTHR42894:SF1">
    <property type="entry name" value="N-(5'-PHOSPHORIBOSYL)ANTHRANILATE ISOMERASE"/>
    <property type="match status" value="1"/>
</dbReference>
<dbReference type="EMBL" id="CP002042">
    <property type="protein sequence ID" value="ADH63137.1"/>
    <property type="molecule type" value="Genomic_DNA"/>
</dbReference>
<dbReference type="CDD" id="cd00405">
    <property type="entry name" value="PRAI"/>
    <property type="match status" value="1"/>
</dbReference>
<gene>
    <name evidence="9" type="primary">trpF</name>
    <name evidence="11" type="ordered locus">Mesil_1240</name>
</gene>
<keyword evidence="6 9" id="KW-0822">Tryptophan biosynthesis</keyword>
<evidence type="ECO:0000256" key="8">
    <source>
        <dbReference type="ARBA" id="ARBA00023235"/>
    </source>
</evidence>
<dbReference type="GO" id="GO:0000162">
    <property type="term" value="P:L-tryptophan biosynthetic process"/>
    <property type="evidence" value="ECO:0007669"/>
    <property type="project" value="UniProtKB-UniRule"/>
</dbReference>
<reference evidence="11 12" key="1">
    <citation type="journal article" date="2010" name="Stand. Genomic Sci.">
        <title>Complete genome sequence of Meiothermus silvanus type strain (VI-R2).</title>
        <authorList>
            <person name="Sikorski J."/>
            <person name="Tindall B.J."/>
            <person name="Lowry S."/>
            <person name="Lucas S."/>
            <person name="Nolan M."/>
            <person name="Copeland A."/>
            <person name="Glavina Del Rio T."/>
            <person name="Tice H."/>
            <person name="Cheng J.F."/>
            <person name="Han C."/>
            <person name="Pitluck S."/>
            <person name="Liolios K."/>
            <person name="Ivanova N."/>
            <person name="Mavromatis K."/>
            <person name="Mikhailova N."/>
            <person name="Pati A."/>
            <person name="Goodwin L."/>
            <person name="Chen A."/>
            <person name="Palaniappan K."/>
            <person name="Land M."/>
            <person name="Hauser L."/>
            <person name="Chang Y.J."/>
            <person name="Jeffries C.D."/>
            <person name="Rohde M."/>
            <person name="Goker M."/>
            <person name="Woyke T."/>
            <person name="Bristow J."/>
            <person name="Eisen J.A."/>
            <person name="Markowitz V."/>
            <person name="Hugenholtz P."/>
            <person name="Kyrpides N.C."/>
            <person name="Klenk H.P."/>
            <person name="Lapidus A."/>
        </authorList>
    </citation>
    <scope>NUCLEOTIDE SEQUENCE [LARGE SCALE GENOMIC DNA]</scope>
    <source>
        <strain evidence="12">ATCC 700542 / DSM 9946 / VI-R2</strain>
    </source>
</reference>
<keyword evidence="5 9" id="KW-0028">Amino-acid biosynthesis</keyword>
<evidence type="ECO:0000256" key="7">
    <source>
        <dbReference type="ARBA" id="ARBA00023141"/>
    </source>
</evidence>
<evidence type="ECO:0000256" key="9">
    <source>
        <dbReference type="HAMAP-Rule" id="MF_00135"/>
    </source>
</evidence>
<keyword evidence="8 9" id="KW-0413">Isomerase</keyword>
<feature type="domain" description="N-(5'phosphoribosyl) anthranilate isomerase (PRAI)" evidence="10">
    <location>
        <begin position="4"/>
        <end position="198"/>
    </location>
</feature>
<dbReference type="Gene3D" id="3.20.20.70">
    <property type="entry name" value="Aldolase class I"/>
    <property type="match status" value="1"/>
</dbReference>
<dbReference type="OrthoDB" id="9786954at2"/>
<dbReference type="SUPFAM" id="SSF51366">
    <property type="entry name" value="Ribulose-phoshate binding barrel"/>
    <property type="match status" value="1"/>
</dbReference>
<dbReference type="InterPro" id="IPR011060">
    <property type="entry name" value="RibuloseP-bd_barrel"/>
</dbReference>
<dbReference type="EC" id="5.3.1.24" evidence="3 9"/>
<keyword evidence="12" id="KW-1185">Reference proteome</keyword>
<protein>
    <recommendedName>
        <fullName evidence="4 9">N-(5'-phosphoribosyl)anthranilate isomerase</fullName>
        <shortName evidence="9">PRAI</shortName>
        <ecNumber evidence="3 9">5.3.1.24</ecNumber>
    </recommendedName>
</protein>
<dbReference type="PANTHER" id="PTHR42894">
    <property type="entry name" value="N-(5'-PHOSPHORIBOSYL)ANTHRANILATE ISOMERASE"/>
    <property type="match status" value="1"/>
</dbReference>
<accession>D7BDY6</accession>
<dbReference type="HOGENOM" id="CLU_076364_2_0_0"/>
<evidence type="ECO:0000256" key="1">
    <source>
        <dbReference type="ARBA" id="ARBA00001164"/>
    </source>
</evidence>
<evidence type="ECO:0000259" key="10">
    <source>
        <dbReference type="Pfam" id="PF00697"/>
    </source>
</evidence>
<evidence type="ECO:0000256" key="4">
    <source>
        <dbReference type="ARBA" id="ARBA00022272"/>
    </source>
</evidence>
<dbReference type="GO" id="GO:0004640">
    <property type="term" value="F:phosphoribosylanthranilate isomerase activity"/>
    <property type="evidence" value="ECO:0007669"/>
    <property type="project" value="UniProtKB-UniRule"/>
</dbReference>
<evidence type="ECO:0000256" key="2">
    <source>
        <dbReference type="ARBA" id="ARBA00004664"/>
    </source>
</evidence>
<proteinExistence type="inferred from homology"/>
<dbReference type="AlphaFoldDB" id="D7BDY6"/>
<dbReference type="Proteomes" id="UP000001916">
    <property type="component" value="Chromosome"/>
</dbReference>
<dbReference type="RefSeq" id="WP_013157710.1">
    <property type="nucleotide sequence ID" value="NC_014212.1"/>
</dbReference>
<dbReference type="Pfam" id="PF00697">
    <property type="entry name" value="PRAI"/>
    <property type="match status" value="1"/>
</dbReference>
<dbReference type="UniPathway" id="UPA00035">
    <property type="reaction ID" value="UER00042"/>
</dbReference>
<evidence type="ECO:0000256" key="6">
    <source>
        <dbReference type="ARBA" id="ARBA00022822"/>
    </source>
</evidence>
<evidence type="ECO:0000313" key="11">
    <source>
        <dbReference type="EMBL" id="ADH63137.1"/>
    </source>
</evidence>
<organism evidence="11 12">
    <name type="scientific">Allomeiothermus silvanus (strain ATCC 700542 / DSM 9946 / NBRC 106475 / NCIMB 13440 / VI-R2)</name>
    <name type="common">Thermus silvanus</name>
    <dbReference type="NCBI Taxonomy" id="526227"/>
    <lineage>
        <taxon>Bacteria</taxon>
        <taxon>Thermotogati</taxon>
        <taxon>Deinococcota</taxon>
        <taxon>Deinococci</taxon>
        <taxon>Thermales</taxon>
        <taxon>Thermaceae</taxon>
        <taxon>Allomeiothermus</taxon>
    </lineage>
</organism>
<dbReference type="HAMAP" id="MF_00135">
    <property type="entry name" value="PRAI"/>
    <property type="match status" value="1"/>
</dbReference>
<name>D7BDY6_ALLS1</name>
<dbReference type="eggNOG" id="COG0135">
    <property type="taxonomic scope" value="Bacteria"/>
</dbReference>
<comment type="pathway">
    <text evidence="2 9">Amino-acid biosynthesis; L-tryptophan biosynthesis; L-tryptophan from chorismate: step 3/5.</text>
</comment>
<dbReference type="STRING" id="526227.Mesil_1240"/>
<comment type="similarity">
    <text evidence="9">Belongs to the TrpF family.</text>
</comment>
<sequence>MTRAKICGITRPEDALLAERLGAWAVGFILVPGTKRYRPPEHARRISEQLGPFICRVGVFQDSPPEAVLAHMAQAKLQVVQFHGFEPPAWAEEVRRHYPLIKAFKLSGPADAAMLEQALTYPCDALMLDGVNPGSGQGYPLAWLEPFLGHPRLIVAGGLNPENLPSVLALQPYAVDVSSGVEESPGVKDGQKVRSFLDVVSRSAQL</sequence>
<dbReference type="InterPro" id="IPR013785">
    <property type="entry name" value="Aldolase_TIM"/>
</dbReference>
<evidence type="ECO:0000256" key="3">
    <source>
        <dbReference type="ARBA" id="ARBA00012572"/>
    </source>
</evidence>
<evidence type="ECO:0000313" key="12">
    <source>
        <dbReference type="Proteomes" id="UP000001916"/>
    </source>
</evidence>